<sequence>MRTEEGFRRTVSHFHLVPLLQTVHQHNAYAWLAIEGKATISFQISPRSSLLRSHRMLGLDSIKAIKLMMRVELEQTVSQSCRQQSKISERAAELVHSVLQQDDPFVKERDLNGMIAYIRLAVEALRQGLFGDSVPIRFSTRHGEPLILWETKSPSAGEKHMQAMLSSQSTKESSSLTLMGSLLIKGSISTGFFALFIELASFMKILSLEMSSNEASL</sequence>
<keyword evidence="2" id="KW-1185">Reference proteome</keyword>
<dbReference type="HOGENOM" id="CLU_1272733_0_0_1"/>
<gene>
    <name evidence="1" type="ORF">PIIN_05231</name>
</gene>
<evidence type="ECO:0000313" key="1">
    <source>
        <dbReference type="EMBL" id="CCA71292.1"/>
    </source>
</evidence>
<comment type="caution">
    <text evidence="1">The sequence shown here is derived from an EMBL/GenBank/DDBJ whole genome shotgun (WGS) entry which is preliminary data.</text>
</comment>
<name>G4TIY5_SERID</name>
<dbReference type="Proteomes" id="UP000007148">
    <property type="component" value="Unassembled WGS sequence"/>
</dbReference>
<protein>
    <submittedName>
        <fullName evidence="1">Uncharacterized protein</fullName>
    </submittedName>
</protein>
<accession>G4TIY5</accession>
<evidence type="ECO:0000313" key="2">
    <source>
        <dbReference type="Proteomes" id="UP000007148"/>
    </source>
</evidence>
<dbReference type="AlphaFoldDB" id="G4TIY5"/>
<organism evidence="1 2">
    <name type="scientific">Serendipita indica (strain DSM 11827)</name>
    <name type="common">Root endophyte fungus</name>
    <name type="synonym">Piriformospora indica</name>
    <dbReference type="NCBI Taxonomy" id="1109443"/>
    <lineage>
        <taxon>Eukaryota</taxon>
        <taxon>Fungi</taxon>
        <taxon>Dikarya</taxon>
        <taxon>Basidiomycota</taxon>
        <taxon>Agaricomycotina</taxon>
        <taxon>Agaricomycetes</taxon>
        <taxon>Sebacinales</taxon>
        <taxon>Serendipitaceae</taxon>
        <taxon>Serendipita</taxon>
    </lineage>
</organism>
<dbReference type="EMBL" id="CAFZ01000113">
    <property type="protein sequence ID" value="CCA71292.1"/>
    <property type="molecule type" value="Genomic_DNA"/>
</dbReference>
<dbReference type="InParanoid" id="G4TIY5"/>
<reference evidence="1 2" key="1">
    <citation type="journal article" date="2011" name="PLoS Pathog.">
        <title>Endophytic Life Strategies Decoded by Genome and Transcriptome Analyses of the Mutualistic Root Symbiont Piriformospora indica.</title>
        <authorList>
            <person name="Zuccaro A."/>
            <person name="Lahrmann U."/>
            <person name="Guldener U."/>
            <person name="Langen G."/>
            <person name="Pfiffi S."/>
            <person name="Biedenkopf D."/>
            <person name="Wong P."/>
            <person name="Samans B."/>
            <person name="Grimm C."/>
            <person name="Basiewicz M."/>
            <person name="Murat C."/>
            <person name="Martin F."/>
            <person name="Kogel K.H."/>
        </authorList>
    </citation>
    <scope>NUCLEOTIDE SEQUENCE [LARGE SCALE GENOMIC DNA]</scope>
    <source>
        <strain evidence="1 2">DSM 11827</strain>
    </source>
</reference>
<proteinExistence type="predicted"/>